<gene>
    <name evidence="3" type="ORF">ACHAW5_007936</name>
</gene>
<evidence type="ECO:0000256" key="2">
    <source>
        <dbReference type="SAM" id="MobiDB-lite"/>
    </source>
</evidence>
<dbReference type="Pfam" id="PF02353">
    <property type="entry name" value="CMAS"/>
    <property type="match status" value="1"/>
</dbReference>
<dbReference type="AlphaFoldDB" id="A0ABD3Q2X1"/>
<dbReference type="PANTHER" id="PTHR43832">
    <property type="match status" value="1"/>
</dbReference>
<proteinExistence type="inferred from homology"/>
<comment type="similarity">
    <text evidence="1">Belongs to the CFA/CMAS family.</text>
</comment>
<keyword evidence="4" id="KW-1185">Reference proteome</keyword>
<evidence type="ECO:0000313" key="4">
    <source>
        <dbReference type="Proteomes" id="UP001530315"/>
    </source>
</evidence>
<dbReference type="Gene3D" id="3.40.50.150">
    <property type="entry name" value="Vaccinia Virus protein VP39"/>
    <property type="match status" value="1"/>
</dbReference>
<protein>
    <recommendedName>
        <fullName evidence="5">Cyclopropane-fatty-acyl-phospholipid synthase</fullName>
    </recommendedName>
</protein>
<dbReference type="FunFam" id="3.40.50.150:FF:000554">
    <property type="entry name" value="Cation-transporting ATPase"/>
    <property type="match status" value="1"/>
</dbReference>
<evidence type="ECO:0008006" key="5">
    <source>
        <dbReference type="Google" id="ProtNLM"/>
    </source>
</evidence>
<dbReference type="Proteomes" id="UP001530315">
    <property type="component" value="Unassembled WGS sequence"/>
</dbReference>
<dbReference type="InterPro" id="IPR029063">
    <property type="entry name" value="SAM-dependent_MTases_sf"/>
</dbReference>
<dbReference type="PANTHER" id="PTHR43832:SF1">
    <property type="entry name" value="S-ADENOSYL-L-METHIONINE-DEPENDENT METHYLTRANSFERASES SUPERFAMILY PROTEIN"/>
    <property type="match status" value="1"/>
</dbReference>
<accession>A0ABD3Q2X1</accession>
<dbReference type="SUPFAM" id="SSF53335">
    <property type="entry name" value="S-adenosyl-L-methionine-dependent methyltransferases"/>
    <property type="match status" value="1"/>
</dbReference>
<feature type="region of interest" description="Disordered" evidence="2">
    <location>
        <begin position="28"/>
        <end position="57"/>
    </location>
</feature>
<dbReference type="EMBL" id="JALLAZ020000460">
    <property type="protein sequence ID" value="KAL3794613.1"/>
    <property type="molecule type" value="Genomic_DNA"/>
</dbReference>
<comment type="caution">
    <text evidence="3">The sequence shown here is derived from an EMBL/GenBank/DDBJ whole genome shotgun (WGS) entry which is preliminary data.</text>
</comment>
<name>A0ABD3Q2X1_9STRA</name>
<evidence type="ECO:0000313" key="3">
    <source>
        <dbReference type="EMBL" id="KAL3794613.1"/>
    </source>
</evidence>
<feature type="compositionally biased region" description="Low complexity" evidence="2">
    <location>
        <begin position="28"/>
        <end position="48"/>
    </location>
</feature>
<reference evidence="3 4" key="1">
    <citation type="submission" date="2024-10" db="EMBL/GenBank/DDBJ databases">
        <title>Updated reference genomes for cyclostephanoid diatoms.</title>
        <authorList>
            <person name="Roberts W.R."/>
            <person name="Alverson A.J."/>
        </authorList>
    </citation>
    <scope>NUCLEOTIDE SEQUENCE [LARGE SCALE GENOMIC DNA]</scope>
    <source>
        <strain evidence="3 4">AJA276-08</strain>
    </source>
</reference>
<organism evidence="3 4">
    <name type="scientific">Stephanodiscus triporus</name>
    <dbReference type="NCBI Taxonomy" id="2934178"/>
    <lineage>
        <taxon>Eukaryota</taxon>
        <taxon>Sar</taxon>
        <taxon>Stramenopiles</taxon>
        <taxon>Ochrophyta</taxon>
        <taxon>Bacillariophyta</taxon>
        <taxon>Coscinodiscophyceae</taxon>
        <taxon>Thalassiosirophycidae</taxon>
        <taxon>Stephanodiscales</taxon>
        <taxon>Stephanodiscaceae</taxon>
        <taxon>Stephanodiscus</taxon>
    </lineage>
</organism>
<dbReference type="CDD" id="cd02440">
    <property type="entry name" value="AdoMet_MTases"/>
    <property type="match status" value="1"/>
</dbReference>
<evidence type="ECO:0000256" key="1">
    <source>
        <dbReference type="ARBA" id="ARBA00010815"/>
    </source>
</evidence>
<sequence length="424" mass="47845">MGADNRRTTTFVVIGGLAAVAVAAAVRRATTAPSSSRDPPSSSPSSSSAEGGGGQGQSLAMKLLDRGLVPDWLVRRQIRKLLGQRLAEEDTGDPESQQRRLMDVVDMLRDESAAIAINTDEANEQHYEVPTEFYLRVLGKNLKYSSCYYDDMDVLNAAKNLNDAEERMLALTCERAALADGDRILELGCGWGSLSLWMASRYPNSHITAVSNSRTQKEHIDARAVELGLDNLEVITCDVNVLDFPTTGSDDNDGDDDAGGGGIFDRVVSVEMFEHMRNYQTLLGRIAGWMKPNATLFVHIFSHHRLAYTFEVRDESDWMARYFFTGGIMPSDDLLHYFQRDLRLAEHWHVDGRHYQLTSEAWLANMDAERDALMPVMARAYGPDQAERWWVYWRVFFMSCAELFGYRGGREWIVSHYRFEKVVK</sequence>